<dbReference type="SUPFAM" id="SSF55068">
    <property type="entry name" value="Peptide methionine sulfoxide reductase"/>
    <property type="match status" value="3"/>
</dbReference>
<keyword evidence="12" id="KW-1185">Reference proteome</keyword>
<comment type="similarity">
    <text evidence="1">Belongs to the MsrA Met sulfoxide reductase family.</text>
</comment>
<feature type="region of interest" description="Disordered" evidence="8">
    <location>
        <begin position="1591"/>
        <end position="1682"/>
    </location>
</feature>
<feature type="region of interest" description="Disordered" evidence="8">
    <location>
        <begin position="303"/>
        <end position="355"/>
    </location>
</feature>
<dbReference type="PANTHER" id="PTHR42799">
    <property type="entry name" value="MITOCHONDRIAL PEPTIDE METHIONINE SULFOXIDE REDUCTASE"/>
    <property type="match status" value="1"/>
</dbReference>
<feature type="region of interest" description="Disordered" evidence="8">
    <location>
        <begin position="515"/>
        <end position="536"/>
    </location>
</feature>
<feature type="non-terminal residue" evidence="11">
    <location>
        <position position="2180"/>
    </location>
</feature>
<comment type="caution">
    <text evidence="11">The sequence shown here is derived from an EMBL/GenBank/DDBJ whole genome shotgun (WGS) entry which is preliminary data.</text>
</comment>
<comment type="catalytic activity">
    <reaction evidence="7">
        <text>[thioredoxin]-disulfide + L-methionine + H2O = L-methionine (S)-S-oxide + [thioredoxin]-dithiol</text>
        <dbReference type="Rhea" id="RHEA:19993"/>
        <dbReference type="Rhea" id="RHEA-COMP:10698"/>
        <dbReference type="Rhea" id="RHEA-COMP:10700"/>
        <dbReference type="ChEBI" id="CHEBI:15377"/>
        <dbReference type="ChEBI" id="CHEBI:29950"/>
        <dbReference type="ChEBI" id="CHEBI:50058"/>
        <dbReference type="ChEBI" id="CHEBI:57844"/>
        <dbReference type="ChEBI" id="CHEBI:58772"/>
        <dbReference type="EC" id="1.8.4.11"/>
    </reaction>
</comment>
<dbReference type="Pfam" id="PF01625">
    <property type="entry name" value="PMSR"/>
    <property type="match status" value="2"/>
</dbReference>
<evidence type="ECO:0000256" key="5">
    <source>
        <dbReference type="ARBA" id="ARBA00030643"/>
    </source>
</evidence>
<evidence type="ECO:0000256" key="9">
    <source>
        <dbReference type="SAM" id="Phobius"/>
    </source>
</evidence>
<dbReference type="GO" id="GO:0008113">
    <property type="term" value="F:peptide-methionine (S)-S-oxide reductase activity"/>
    <property type="evidence" value="ECO:0007669"/>
    <property type="project" value="UniProtKB-EC"/>
</dbReference>
<name>A0A643CID5_BALPH</name>
<feature type="region of interest" description="Disordered" evidence="8">
    <location>
        <begin position="1010"/>
        <end position="1029"/>
    </location>
</feature>
<dbReference type="EMBL" id="SGJD01001433">
    <property type="protein sequence ID" value="KAB0399939.1"/>
    <property type="molecule type" value="Genomic_DNA"/>
</dbReference>
<keyword evidence="9" id="KW-0812">Transmembrane</keyword>
<evidence type="ECO:0000256" key="2">
    <source>
        <dbReference type="ARBA" id="ARBA00012502"/>
    </source>
</evidence>
<dbReference type="GO" id="GO:0034599">
    <property type="term" value="P:cellular response to oxidative stress"/>
    <property type="evidence" value="ECO:0007669"/>
    <property type="project" value="TreeGrafter"/>
</dbReference>
<dbReference type="Proteomes" id="UP000437017">
    <property type="component" value="Unassembled WGS sequence"/>
</dbReference>
<feature type="region of interest" description="Disordered" evidence="8">
    <location>
        <begin position="1820"/>
        <end position="1866"/>
    </location>
</feature>
<proteinExistence type="inferred from homology"/>
<keyword evidence="3" id="KW-0560">Oxidoreductase</keyword>
<feature type="compositionally biased region" description="Basic residues" evidence="8">
    <location>
        <begin position="1591"/>
        <end position="1600"/>
    </location>
</feature>
<gene>
    <name evidence="11" type="ORF">E2I00_018309</name>
</gene>
<organism evidence="11 12">
    <name type="scientific">Balaenoptera physalus</name>
    <name type="common">Fin whale</name>
    <name type="synonym">Balaena physalus</name>
    <dbReference type="NCBI Taxonomy" id="9770"/>
    <lineage>
        <taxon>Eukaryota</taxon>
        <taxon>Metazoa</taxon>
        <taxon>Chordata</taxon>
        <taxon>Craniata</taxon>
        <taxon>Vertebrata</taxon>
        <taxon>Euteleostomi</taxon>
        <taxon>Mammalia</taxon>
        <taxon>Eutheria</taxon>
        <taxon>Laurasiatheria</taxon>
        <taxon>Artiodactyla</taxon>
        <taxon>Whippomorpha</taxon>
        <taxon>Cetacea</taxon>
        <taxon>Mysticeti</taxon>
        <taxon>Balaenopteridae</taxon>
        <taxon>Balaenoptera</taxon>
    </lineage>
</organism>
<dbReference type="GO" id="GO:0005737">
    <property type="term" value="C:cytoplasm"/>
    <property type="evidence" value="ECO:0007669"/>
    <property type="project" value="TreeGrafter"/>
</dbReference>
<feature type="compositionally biased region" description="Basic residues" evidence="8">
    <location>
        <begin position="303"/>
        <end position="317"/>
    </location>
</feature>
<comment type="catalytic activity">
    <reaction evidence="6">
        <text>L-methionyl-[protein] + [thioredoxin]-disulfide + H2O = L-methionyl-(S)-S-oxide-[protein] + [thioredoxin]-dithiol</text>
        <dbReference type="Rhea" id="RHEA:14217"/>
        <dbReference type="Rhea" id="RHEA-COMP:10698"/>
        <dbReference type="Rhea" id="RHEA-COMP:10700"/>
        <dbReference type="Rhea" id="RHEA-COMP:12313"/>
        <dbReference type="Rhea" id="RHEA-COMP:12315"/>
        <dbReference type="ChEBI" id="CHEBI:15377"/>
        <dbReference type="ChEBI" id="CHEBI:16044"/>
        <dbReference type="ChEBI" id="CHEBI:29950"/>
        <dbReference type="ChEBI" id="CHEBI:44120"/>
        <dbReference type="ChEBI" id="CHEBI:50058"/>
        <dbReference type="EC" id="1.8.4.11"/>
    </reaction>
</comment>
<feature type="domain" description="Peptide methionine sulphoxide reductase MsrA" evidence="10">
    <location>
        <begin position="1936"/>
        <end position="1984"/>
    </location>
</feature>
<dbReference type="FunFam" id="6.10.250.3260:FF:000001">
    <property type="entry name" value="60S ribosomal protein L21"/>
    <property type="match status" value="1"/>
</dbReference>
<protein>
    <recommendedName>
        <fullName evidence="2">peptide-methionine (S)-S-oxide reductase</fullName>
        <ecNumber evidence="2">1.8.4.11</ecNumber>
    </recommendedName>
    <alternativeName>
        <fullName evidence="5">Peptide-methionine (S)-S-oxide reductase</fullName>
    </alternativeName>
    <alternativeName>
        <fullName evidence="4">Protein-methionine-S-oxide reductase</fullName>
    </alternativeName>
</protein>
<evidence type="ECO:0000259" key="10">
    <source>
        <dbReference type="Pfam" id="PF01625"/>
    </source>
</evidence>
<accession>A0A643CID5</accession>
<keyword evidence="9" id="KW-0472">Membrane</keyword>
<dbReference type="InterPro" id="IPR002569">
    <property type="entry name" value="Met_Sox_Rdtase_MsrA_dom"/>
</dbReference>
<dbReference type="PANTHER" id="PTHR42799:SF2">
    <property type="entry name" value="MITOCHONDRIAL PEPTIDE METHIONINE SULFOXIDE REDUCTASE"/>
    <property type="match status" value="1"/>
</dbReference>
<sequence>GTQKTVAFLGHHKSQVFGVKLRAQDVNTAEATGLPWTGPKLLYVKEPLGEGGDKTYWCLARERAQVTVGKVRELFLANGLISDCEIVPEEAVELLDVGSSHRLCMEQTMGLAANLESEGREGAVPYSHLGRVLMLTRCRFAIELFKVSTCNGKLLPPLATAPQAKESVCGSGEEGRLGMGRKVSGEGEDASLGVVNRWVLGREAQRHFKKERTASTPLGPCRLLHLSPPRHLLDLCLKLQLQLPGGTGPSPLASPSRHYSLSPPAIISGFYSFLSLLPPSLLSNTRISRGLFFFDDLKKRKKERKEKKRKEKEKSKRSLGSAGFRATSDEKQGSDLSRYLSVNRKEQPSERNFHDCRKKTNDSFAMLMMDIYGRVLPPPCSERNPCYPYHLILPQERKETLKTLAVDVKFFGDIYAKATLVFVDGDSCATSAPKTAPREPPRKLSRDSVAVYTGEFCMFDSNSQQIPLYENRKKMKRTKFRHMGGGAMKGSTNTRLTTELNVCVTIERHCEHLHDQDQPSFSQLLPKPKSKDQPSPIPGICQLSECDSQVHPAWVMEHRESLVITARSRYLWITRRETNELILENKQWSLTPYVCRKKANLFYSPVPLGVEDQRLHDIRGIVTPEAHTGSMVCLENATDTQNLLYDTILDELDELPINGQNPDFEGRMITDAIGYTVFPALCVISGYNPDHMSTKRGHSEPLYQLGREESDDSWSVMSSTTRHLFKPQISVTAKKIAFTLRVPLSSLDLIPRYGNSFTLQRMVLGNERLFIISLYRTVHDHRCFNRSAKDIFWRQEFRQAGTGWTSAKTARKVAILGAKEFLHLIDQKPSVVQVFDGRKEEEEEANPTSGCFEAQEREGQVRTIVNKCVLQGCALCLGRLEEGTKSLQSKILVTSWAIRSFDVAAGCDVACNEDHVSAPLCSLSAIKTMRHGLIPWAAHRCVYRKGNEHCSKTAGPQLLSWPNWEHLRCTQHTVVGGVNKHVKGKVIAKMLIQDSVVKCLKENDQKKKETQEKDTWVQLKHQPPPSREARLVRTDGEEPELLEPRDAGLAWRGGGTDVERSQHGFGVNRLPPRGTLTHSFIGKPLDKNWVGFVDKAFDQKNNLSVTKRVPGREFDVLCGGDGGCQLTVSLNYNVTIAAHSWLIRGDAKGQQGGAEIPGPNSCPQWPAMMHSSKRKRNNFGETGKGNSVYLLLGTERQQLVAPERLIDFKACIDIHDQKMYKLFAINYYVVWAGCEVEPNTGNIEAASVYCRKRHTWTAQKAEELGESSQWKLRHRCRGRVSFLLSGGEEGVASEEAKLSLVLLELVVLLVLVLVVMVVEVVLVVVLVVLVVELVLVVLSKKKAPQLKQTTNQTTKQTTKQNPIKIQKIFSIAADAVPSRGSFLLEAADPVTRKEEADHCLLRRFAQALRRFLSGLNLIATDELHGGPNIMSMATEQLNLSQREHRWLYLICEPLETRSQLELKAFCCVNQHPLANVMCKGYQEKFYLLTNHNHKVTFKVEEKKKRGKQFSILIVILSREPSDHSMTKLDVRRMGCFWGAERKFWTLKGVYSTQVGYAGGYTPNPTYEEVCSEKKPKDLDCVATAFSHRAGRLSLRRRPTRPHYTLKEKTSRPHYTLKEKTSRPRHTLKEKTSRPHYTLKEKTSRPRHTLKEKTSRPRHTLKEKTSRPCHTVKEKTSRPHYTLKEKTSLTTSYTKGEDLPTTYILTCLLELWLSGLKPELPGKAAAGRAQERPGYTPESDLSSGAKWLAGGDLAKHKVEQCKEKFVWVLIVKTQREERLQWLKTAAHRQGSSYVRSKMYAEVYIELNGARFVRGKAKQALEDSRHPSVTLDPVRDLRGPDSVEEPESERSRAAGIPPAVLSPAHHASSQGPVLRQGFLEEAAPTGTLRFIKRVTLWVLYGVDEGRTTVPTGAGRRRLGMHLSTRALVLWRNKIKKLKGRTGHAEVVRVVYQPERISFEELLKVFWENHDPTQDGAAIQPVGSQSRGSGRMLRAPKFYVETPMRSPGKPEVMEEPGSPQARKAGCVALARPPGQVLCMGNDVPTREAREEVGKVSALSVFSFCDETAGGDGDEVGGQKPPRVCCWPSAQKNHLLNKTEKRSETKREDIAFESASWSFELQIVFPGEPSAFKFEASIYLISPFISEPKGLRQGNDHGSQYRSAIYPTSAEHMETSLRSKEDYQ</sequence>
<feature type="non-terminal residue" evidence="11">
    <location>
        <position position="1"/>
    </location>
</feature>
<feature type="domain" description="Peptide methionine sulphoxide reductase MsrA" evidence="10">
    <location>
        <begin position="1533"/>
        <end position="1574"/>
    </location>
</feature>
<evidence type="ECO:0000256" key="7">
    <source>
        <dbReference type="ARBA" id="ARBA00048782"/>
    </source>
</evidence>
<feature type="transmembrane region" description="Helical" evidence="9">
    <location>
        <begin position="1305"/>
        <end position="1338"/>
    </location>
</feature>
<evidence type="ECO:0000256" key="3">
    <source>
        <dbReference type="ARBA" id="ARBA00023002"/>
    </source>
</evidence>
<feature type="compositionally biased region" description="Basic and acidic residues" evidence="8">
    <location>
        <begin position="343"/>
        <end position="355"/>
    </location>
</feature>
<dbReference type="EC" id="1.8.4.11" evidence="2"/>
<reference evidence="11 12" key="1">
    <citation type="journal article" date="2019" name="PLoS ONE">
        <title>Genomic analyses reveal an absence of contemporary introgressive admixture between fin whales and blue whales, despite known hybrids.</title>
        <authorList>
            <person name="Westbury M.V."/>
            <person name="Petersen B."/>
            <person name="Lorenzen E.D."/>
        </authorList>
    </citation>
    <scope>NUCLEOTIDE SEQUENCE [LARGE SCALE GENOMIC DNA]</scope>
    <source>
        <strain evidence="11">FinWhale-01</strain>
    </source>
</reference>
<dbReference type="InterPro" id="IPR036509">
    <property type="entry name" value="Met_Sox_Rdtase_MsrA_sf"/>
</dbReference>
<evidence type="ECO:0000313" key="11">
    <source>
        <dbReference type="EMBL" id="KAB0399939.1"/>
    </source>
</evidence>
<evidence type="ECO:0000256" key="1">
    <source>
        <dbReference type="ARBA" id="ARBA00005591"/>
    </source>
</evidence>
<dbReference type="InterPro" id="IPR050162">
    <property type="entry name" value="MsrA_MetSO_reductase"/>
</dbReference>
<evidence type="ECO:0000256" key="8">
    <source>
        <dbReference type="SAM" id="MobiDB-lite"/>
    </source>
</evidence>
<dbReference type="Gene3D" id="6.10.250.3260">
    <property type="match status" value="1"/>
</dbReference>
<keyword evidence="9" id="KW-1133">Transmembrane helix</keyword>
<dbReference type="OrthoDB" id="77405at2759"/>
<evidence type="ECO:0000313" key="12">
    <source>
        <dbReference type="Proteomes" id="UP000437017"/>
    </source>
</evidence>
<evidence type="ECO:0000256" key="6">
    <source>
        <dbReference type="ARBA" id="ARBA00047806"/>
    </source>
</evidence>
<dbReference type="Gene3D" id="3.30.1060.10">
    <property type="entry name" value="Peptide methionine sulphoxide reductase MsrA"/>
    <property type="match status" value="3"/>
</dbReference>
<evidence type="ECO:0000256" key="4">
    <source>
        <dbReference type="ARBA" id="ARBA00030273"/>
    </source>
</evidence>
<feature type="compositionally biased region" description="Basic and acidic residues" evidence="8">
    <location>
        <begin position="1604"/>
        <end position="1682"/>
    </location>
</feature>